<dbReference type="PANTHER" id="PTHR43832:SF1">
    <property type="entry name" value="S-ADENOSYL-L-METHIONINE-DEPENDENT METHYLTRANSFERASES SUPERFAMILY PROTEIN"/>
    <property type="match status" value="1"/>
</dbReference>
<dbReference type="EMBL" id="BLAY01000102">
    <property type="protein sequence ID" value="GET40859.1"/>
    <property type="molecule type" value="Genomic_DNA"/>
</dbReference>
<sequence>MDFVIGLEKIERGEVSDRAIRNIIRYGLAKILAEKDKDDVSTQCNKLLEFVGSLKESPIAVNTADANQQHYEVPAEFFQLVLGKRLKYSACYWPEGVSSLDEAEEAMLQLICDRAQIADGQEILDLGCGWGSLSLYLAEKYPNSKITGLSNSSTQKEFIDSQKDLHGLKNLNIITGDISQFDTSATFDRIVSIEMFEHIRNYEQLLAKVASWIKPDGLLFVHIFTHLKYAYYFENNWTAEYFFTGGIMPSDNLLLYFAKDIWIKNHWRVSGVHYQKTSDAWLENQDQNRGKILDLFSKTYSTEKALKMFVMWRLFFMTCSESFGYKSGQEWMVSHYLFEKNK</sequence>
<dbReference type="InterPro" id="IPR029063">
    <property type="entry name" value="SAM-dependent_MTases_sf"/>
</dbReference>
<keyword evidence="2" id="KW-1185">Reference proteome</keyword>
<dbReference type="CDD" id="cd02440">
    <property type="entry name" value="AdoMet_MTases"/>
    <property type="match status" value="1"/>
</dbReference>
<organism evidence="1 2">
    <name type="scientific">Microseira wollei NIES-4236</name>
    <dbReference type="NCBI Taxonomy" id="2530354"/>
    <lineage>
        <taxon>Bacteria</taxon>
        <taxon>Bacillati</taxon>
        <taxon>Cyanobacteriota</taxon>
        <taxon>Cyanophyceae</taxon>
        <taxon>Oscillatoriophycideae</taxon>
        <taxon>Aerosakkonematales</taxon>
        <taxon>Aerosakkonemataceae</taxon>
        <taxon>Microseira</taxon>
    </lineage>
</organism>
<accession>A0AAV3XJW7</accession>
<gene>
    <name evidence="1" type="ORF">MiSe_56710</name>
</gene>
<dbReference type="RefSeq" id="WP_226587046.1">
    <property type="nucleotide sequence ID" value="NZ_BLAY01000102.1"/>
</dbReference>
<comment type="caution">
    <text evidence="1">The sequence shown here is derived from an EMBL/GenBank/DDBJ whole genome shotgun (WGS) entry which is preliminary data.</text>
</comment>
<dbReference type="PANTHER" id="PTHR43832">
    <property type="match status" value="1"/>
</dbReference>
<evidence type="ECO:0000313" key="1">
    <source>
        <dbReference type="EMBL" id="GET40859.1"/>
    </source>
</evidence>
<protein>
    <submittedName>
        <fullName evidence="1">Cyclopropane-fatty-acyl-phospholipid synthase</fullName>
    </submittedName>
</protein>
<dbReference type="SUPFAM" id="SSF53335">
    <property type="entry name" value="S-adenosyl-L-methionine-dependent methyltransferases"/>
    <property type="match status" value="1"/>
</dbReference>
<proteinExistence type="predicted"/>
<dbReference type="FunFam" id="3.40.50.150:FF:000554">
    <property type="entry name" value="Cation-transporting ATPase"/>
    <property type="match status" value="1"/>
</dbReference>
<dbReference type="AlphaFoldDB" id="A0AAV3XJW7"/>
<dbReference type="Gene3D" id="3.40.50.150">
    <property type="entry name" value="Vaccinia Virus protein VP39"/>
    <property type="match status" value="1"/>
</dbReference>
<dbReference type="Pfam" id="PF02353">
    <property type="entry name" value="CMAS"/>
    <property type="match status" value="1"/>
</dbReference>
<reference evidence="1" key="1">
    <citation type="submission" date="2019-10" db="EMBL/GenBank/DDBJ databases">
        <title>Draft genome sequece of Microseira wollei NIES-4236.</title>
        <authorList>
            <person name="Yamaguchi H."/>
            <person name="Suzuki S."/>
            <person name="Kawachi M."/>
        </authorList>
    </citation>
    <scope>NUCLEOTIDE SEQUENCE</scope>
    <source>
        <strain evidence="1">NIES-4236</strain>
    </source>
</reference>
<name>A0AAV3XJW7_9CYAN</name>
<evidence type="ECO:0000313" key="2">
    <source>
        <dbReference type="Proteomes" id="UP001050975"/>
    </source>
</evidence>
<dbReference type="Proteomes" id="UP001050975">
    <property type="component" value="Unassembled WGS sequence"/>
</dbReference>